<reference evidence="3" key="1">
    <citation type="submission" date="2009-09" db="EMBL/GenBank/DDBJ databases">
        <title>The complete chromosome of Desulfohalobium retbaense DSM 5692.</title>
        <authorList>
            <consortium name="US DOE Joint Genome Institute (JGI-PGF)"/>
            <person name="Lucas S."/>
            <person name="Copeland A."/>
            <person name="Lapidus A."/>
            <person name="Glavina del Rio T."/>
            <person name="Dalin E."/>
            <person name="Tice H."/>
            <person name="Bruce D."/>
            <person name="Goodwin L."/>
            <person name="Pitluck S."/>
            <person name="Kyrpides N."/>
            <person name="Mavromatis K."/>
            <person name="Ivanova N."/>
            <person name="Mikhailova N."/>
            <person name="Munk A.C."/>
            <person name="Brettin T."/>
            <person name="Detter J.C."/>
            <person name="Han C."/>
            <person name="Tapia R."/>
            <person name="Larimer F."/>
            <person name="Land M."/>
            <person name="Hauser L."/>
            <person name="Markowitz V."/>
            <person name="Cheng J.-F."/>
            <person name="Hugenholtz P."/>
            <person name="Woyke T."/>
            <person name="Wu D."/>
            <person name="Spring S."/>
            <person name="Klenk H.-P."/>
            <person name="Eisen J.A."/>
        </authorList>
    </citation>
    <scope>NUCLEOTIDE SEQUENCE [LARGE SCALE GENOMIC DNA]</scope>
    <source>
        <strain evidence="3">DSM 5692</strain>
    </source>
</reference>
<gene>
    <name evidence="2" type="ordered locus">Dret_1921</name>
</gene>
<feature type="transmembrane region" description="Helical" evidence="1">
    <location>
        <begin position="271"/>
        <end position="292"/>
    </location>
</feature>
<keyword evidence="1" id="KW-0812">Transmembrane</keyword>
<feature type="transmembrane region" description="Helical" evidence="1">
    <location>
        <begin position="138"/>
        <end position="156"/>
    </location>
</feature>
<evidence type="ECO:0000313" key="2">
    <source>
        <dbReference type="EMBL" id="ACV69205.1"/>
    </source>
</evidence>
<evidence type="ECO:0008006" key="4">
    <source>
        <dbReference type="Google" id="ProtNLM"/>
    </source>
</evidence>
<name>C8X4I2_DESRD</name>
<keyword evidence="1" id="KW-1133">Transmembrane helix</keyword>
<feature type="transmembrane region" description="Helical" evidence="1">
    <location>
        <begin position="239"/>
        <end position="259"/>
    </location>
</feature>
<protein>
    <recommendedName>
        <fullName evidence="4">DUF368 domain-containing protein</fullName>
    </recommendedName>
</protein>
<dbReference type="eggNOG" id="COG2035">
    <property type="taxonomic scope" value="Bacteria"/>
</dbReference>
<keyword evidence="1" id="KW-0472">Membrane</keyword>
<dbReference type="PANTHER" id="PTHR37308:SF1">
    <property type="entry name" value="POLYPRENYL-PHOSPHATE TRANSPORTER"/>
    <property type="match status" value="1"/>
</dbReference>
<dbReference type="HOGENOM" id="CLU_055621_2_1_7"/>
<feature type="transmembrane region" description="Helical" evidence="1">
    <location>
        <begin position="210"/>
        <end position="232"/>
    </location>
</feature>
<dbReference type="STRING" id="485915.Dret_1921"/>
<dbReference type="KEGG" id="drt:Dret_1921"/>
<keyword evidence="3" id="KW-1185">Reference proteome</keyword>
<reference evidence="2 3" key="2">
    <citation type="journal article" date="2010" name="Stand. Genomic Sci.">
        <title>Complete genome sequence of Desulfohalobium retbaense type strain (HR(100)).</title>
        <authorList>
            <person name="Spring S."/>
            <person name="Nolan M."/>
            <person name="Lapidus A."/>
            <person name="Glavina Del Rio T."/>
            <person name="Copeland A."/>
            <person name="Tice H."/>
            <person name="Cheng J.F."/>
            <person name="Lucas S."/>
            <person name="Land M."/>
            <person name="Chen F."/>
            <person name="Bruce D."/>
            <person name="Goodwin L."/>
            <person name="Pitluck S."/>
            <person name="Ivanova N."/>
            <person name="Mavromatis K."/>
            <person name="Mikhailova N."/>
            <person name="Pati A."/>
            <person name="Chen A."/>
            <person name="Palaniappan K."/>
            <person name="Hauser L."/>
            <person name="Chang Y.J."/>
            <person name="Jeffries C.D."/>
            <person name="Munk C."/>
            <person name="Kiss H."/>
            <person name="Chain P."/>
            <person name="Han C."/>
            <person name="Brettin T."/>
            <person name="Detter J.C."/>
            <person name="Schuler E."/>
            <person name="Goker M."/>
            <person name="Rohde M."/>
            <person name="Bristow J."/>
            <person name="Eisen J.A."/>
            <person name="Markowitz V."/>
            <person name="Hugenholtz P."/>
            <person name="Kyrpides N.C."/>
            <person name="Klenk H.P."/>
        </authorList>
    </citation>
    <scope>NUCLEOTIDE SEQUENCE [LARGE SCALE GENOMIC DNA]</scope>
    <source>
        <strain evidence="2 3">DSM 5692</strain>
    </source>
</reference>
<evidence type="ECO:0000256" key="1">
    <source>
        <dbReference type="SAM" id="Phobius"/>
    </source>
</evidence>
<dbReference type="InterPro" id="IPR007163">
    <property type="entry name" value="VCA0040-like"/>
</dbReference>
<dbReference type="Proteomes" id="UP000001052">
    <property type="component" value="Chromosome"/>
</dbReference>
<dbReference type="EMBL" id="CP001734">
    <property type="protein sequence ID" value="ACV69205.1"/>
    <property type="molecule type" value="Genomic_DNA"/>
</dbReference>
<feature type="transmembrane region" description="Helical" evidence="1">
    <location>
        <begin position="110"/>
        <end position="132"/>
    </location>
</feature>
<feature type="transmembrane region" description="Helical" evidence="1">
    <location>
        <begin position="163"/>
        <end position="190"/>
    </location>
</feature>
<accession>C8X4I2</accession>
<dbReference type="AlphaFoldDB" id="C8X4I2"/>
<dbReference type="Pfam" id="PF04018">
    <property type="entry name" value="VCA0040-like"/>
    <property type="match status" value="1"/>
</dbReference>
<organism evidence="2 3">
    <name type="scientific">Desulfohalobium retbaense (strain ATCC 49708 / DSM 5692 / JCM 16813 / HR100)</name>
    <dbReference type="NCBI Taxonomy" id="485915"/>
    <lineage>
        <taxon>Bacteria</taxon>
        <taxon>Pseudomonadati</taxon>
        <taxon>Thermodesulfobacteriota</taxon>
        <taxon>Desulfovibrionia</taxon>
        <taxon>Desulfovibrionales</taxon>
        <taxon>Desulfohalobiaceae</taxon>
        <taxon>Desulfohalobium</taxon>
    </lineage>
</organism>
<dbReference type="PANTHER" id="PTHR37308">
    <property type="entry name" value="INTEGRAL MEMBRANE PROTEIN"/>
    <property type="match status" value="1"/>
</dbReference>
<proteinExistence type="predicted"/>
<sequence>MSANRKTTAKTASLLPYAGTVCKGFLMGSADIVPGVSGGTMAFITGIYERLLSALAAFDFRFVRLLAARRFRQAAAHVQLDFLIALGLGVGGAVVSMAGLLHTLLQTHRVLVFAFFFGLVVASAWVIGGRIVGWRRSVVATLLLGIIGGWLVTGLVPVDASHAWLAVFFSGAVAISAMLMPGVSGAFLLLVLGQYEFITGLLRDPFRLEALQGLGAFALGCLCGIAVFSRLLRWWLRRFPAVALAFLTGFMLGAVRTLWPWAAPGAADVSLSVIVVCMGAGFALVVSIARLAHGKENKQHE</sequence>
<evidence type="ECO:0000313" key="3">
    <source>
        <dbReference type="Proteomes" id="UP000001052"/>
    </source>
</evidence>
<feature type="transmembrane region" description="Helical" evidence="1">
    <location>
        <begin position="82"/>
        <end position="103"/>
    </location>
</feature>